<dbReference type="GO" id="GO:0004107">
    <property type="term" value="F:chorismate synthase activity"/>
    <property type="evidence" value="ECO:0007669"/>
    <property type="project" value="UniProtKB-UniRule"/>
</dbReference>
<evidence type="ECO:0000256" key="11">
    <source>
        <dbReference type="HAMAP-Rule" id="MF_00300"/>
    </source>
</evidence>
<evidence type="ECO:0000313" key="13">
    <source>
        <dbReference type="Proteomes" id="UP000317863"/>
    </source>
</evidence>
<proteinExistence type="inferred from homology"/>
<keyword evidence="9 11" id="KW-0057">Aromatic amino acid biosynthesis</keyword>
<evidence type="ECO:0000256" key="1">
    <source>
        <dbReference type="ARBA" id="ARBA00005044"/>
    </source>
</evidence>
<dbReference type="InterPro" id="IPR035904">
    <property type="entry name" value="Chorismate_synth_AroC_sf"/>
</dbReference>
<evidence type="ECO:0000256" key="2">
    <source>
        <dbReference type="ARBA" id="ARBA00008014"/>
    </source>
</evidence>
<comment type="caution">
    <text evidence="12">The sequence shown here is derived from an EMBL/GenBank/DDBJ whole genome shotgun (WGS) entry which is preliminary data.</text>
</comment>
<keyword evidence="10 11" id="KW-0456">Lyase</keyword>
<feature type="binding site" evidence="11">
    <location>
        <position position="290"/>
    </location>
    <ligand>
        <name>FMN</name>
        <dbReference type="ChEBI" id="CHEBI:58210"/>
    </ligand>
</feature>
<dbReference type="InterPro" id="IPR000453">
    <property type="entry name" value="Chorismate_synth"/>
</dbReference>
<dbReference type="PROSITE" id="PS00789">
    <property type="entry name" value="CHORISMATE_SYNTHASE_3"/>
    <property type="match status" value="1"/>
</dbReference>
<evidence type="ECO:0000256" key="6">
    <source>
        <dbReference type="ARBA" id="ARBA00022643"/>
    </source>
</evidence>
<dbReference type="RefSeq" id="WP_142535829.1">
    <property type="nucleotide sequence ID" value="NZ_SGJB01000007.1"/>
</dbReference>
<dbReference type="NCBIfam" id="NF003793">
    <property type="entry name" value="PRK05382.1"/>
    <property type="match status" value="1"/>
</dbReference>
<protein>
    <recommendedName>
        <fullName evidence="3 11">Chorismate synthase</fullName>
        <shortName evidence="11">CS</shortName>
        <ecNumber evidence="3 11">4.2.3.5</ecNumber>
    </recommendedName>
    <alternativeName>
        <fullName evidence="11">5-enolpyruvylshikimate-3-phosphate phospholyase</fullName>
    </alternativeName>
</protein>
<comment type="cofactor">
    <cofactor evidence="11">
        <name>FMNH2</name>
        <dbReference type="ChEBI" id="CHEBI:57618"/>
    </cofactor>
    <text evidence="11">Reduced FMN (FMNH(2)).</text>
</comment>
<feature type="binding site" evidence="11">
    <location>
        <position position="332"/>
    </location>
    <ligand>
        <name>FMN</name>
        <dbReference type="ChEBI" id="CHEBI:58210"/>
    </ligand>
</feature>
<dbReference type="SUPFAM" id="SSF103263">
    <property type="entry name" value="Chorismate synthase, AroC"/>
    <property type="match status" value="1"/>
</dbReference>
<dbReference type="Pfam" id="PF01264">
    <property type="entry name" value="Chorismate_synt"/>
    <property type="match status" value="1"/>
</dbReference>
<dbReference type="EMBL" id="SGJB01000007">
    <property type="protein sequence ID" value="TQQ84774.1"/>
    <property type="molecule type" value="Genomic_DNA"/>
</dbReference>
<comment type="catalytic activity">
    <reaction evidence="11">
        <text>5-O-(1-carboxyvinyl)-3-phosphoshikimate = chorismate + phosphate</text>
        <dbReference type="Rhea" id="RHEA:21020"/>
        <dbReference type="ChEBI" id="CHEBI:29748"/>
        <dbReference type="ChEBI" id="CHEBI:43474"/>
        <dbReference type="ChEBI" id="CHEBI:57701"/>
        <dbReference type="EC" id="4.2.3.5"/>
    </reaction>
</comment>
<gene>
    <name evidence="11" type="primary">aroC</name>
    <name evidence="12" type="ORF">EXD82_05060</name>
</gene>
<comment type="caution">
    <text evidence="11">Lacks conserved residue(s) required for the propagation of feature annotation.</text>
</comment>
<evidence type="ECO:0000256" key="7">
    <source>
        <dbReference type="ARBA" id="ARBA00022827"/>
    </source>
</evidence>
<keyword evidence="13" id="KW-1185">Reference proteome</keyword>
<dbReference type="PIRSF" id="PIRSF001456">
    <property type="entry name" value="Chorismate_synth"/>
    <property type="match status" value="1"/>
</dbReference>
<feature type="binding site" evidence="11">
    <location>
        <position position="47"/>
    </location>
    <ligand>
        <name>NADP(+)</name>
        <dbReference type="ChEBI" id="CHEBI:58349"/>
    </ligand>
</feature>
<comment type="subunit">
    <text evidence="11">Homotetramer.</text>
</comment>
<comment type="similarity">
    <text evidence="2 11">Belongs to the chorismate synthase family.</text>
</comment>
<keyword evidence="4 11" id="KW-0028">Amino-acid biosynthesis</keyword>
<keyword evidence="8 11" id="KW-0521">NADP</keyword>
<dbReference type="EC" id="4.2.3.5" evidence="3 11"/>
<dbReference type="NCBIfam" id="TIGR00033">
    <property type="entry name" value="aroC"/>
    <property type="match status" value="1"/>
</dbReference>
<name>A0A544QVR0_9FIRM</name>
<organism evidence="12 13">
    <name type="scientific">Peptacetobacter hominis</name>
    <dbReference type="NCBI Taxonomy" id="2743610"/>
    <lineage>
        <taxon>Bacteria</taxon>
        <taxon>Bacillati</taxon>
        <taxon>Bacillota</taxon>
        <taxon>Clostridia</taxon>
        <taxon>Peptostreptococcales</taxon>
        <taxon>Peptostreptococcaceae</taxon>
        <taxon>Peptacetobacter</taxon>
    </lineage>
</organism>
<reference evidence="12 13" key="1">
    <citation type="submission" date="2019-02" db="EMBL/GenBank/DDBJ databases">
        <title>Peptostreptococcaceae bacterium ZHW00191 nov., a new bacterium isolated from the human gut.</title>
        <authorList>
            <person name="Zhou H.-W."/>
            <person name="Chen X.-J."/>
        </authorList>
    </citation>
    <scope>NUCLEOTIDE SEQUENCE [LARGE SCALE GENOMIC DNA]</scope>
    <source>
        <strain evidence="12 13">ZHW00191</strain>
    </source>
</reference>
<evidence type="ECO:0000256" key="4">
    <source>
        <dbReference type="ARBA" id="ARBA00022605"/>
    </source>
</evidence>
<feature type="binding site" evidence="11">
    <location>
        <begin position="125"/>
        <end position="127"/>
    </location>
    <ligand>
        <name>FMN</name>
        <dbReference type="ChEBI" id="CHEBI:58210"/>
    </ligand>
</feature>
<dbReference type="PANTHER" id="PTHR21085">
    <property type="entry name" value="CHORISMATE SYNTHASE"/>
    <property type="match status" value="1"/>
</dbReference>
<dbReference type="CDD" id="cd07304">
    <property type="entry name" value="Chorismate_synthase"/>
    <property type="match status" value="1"/>
</dbReference>
<comment type="pathway">
    <text evidence="1 11">Metabolic intermediate biosynthesis; chorismate biosynthesis; chorismate from D-erythrose 4-phosphate and phosphoenolpyruvate: step 7/7.</text>
</comment>
<dbReference type="GO" id="GO:0008652">
    <property type="term" value="P:amino acid biosynthetic process"/>
    <property type="evidence" value="ECO:0007669"/>
    <property type="project" value="UniProtKB-KW"/>
</dbReference>
<evidence type="ECO:0000256" key="5">
    <source>
        <dbReference type="ARBA" id="ARBA00022630"/>
    </source>
</evidence>
<accession>A0A544QVR0</accession>
<dbReference type="PROSITE" id="PS00788">
    <property type="entry name" value="CHORISMATE_SYNTHASE_2"/>
    <property type="match status" value="1"/>
</dbReference>
<dbReference type="Proteomes" id="UP000317863">
    <property type="component" value="Unassembled WGS sequence"/>
</dbReference>
<feature type="binding site" evidence="11">
    <location>
        <position position="53"/>
    </location>
    <ligand>
        <name>NADP(+)</name>
        <dbReference type="ChEBI" id="CHEBI:58349"/>
    </ligand>
</feature>
<evidence type="ECO:0000256" key="10">
    <source>
        <dbReference type="ARBA" id="ARBA00023239"/>
    </source>
</evidence>
<dbReference type="OrthoDB" id="9771806at2"/>
<dbReference type="PANTHER" id="PTHR21085:SF0">
    <property type="entry name" value="CHORISMATE SYNTHASE"/>
    <property type="match status" value="1"/>
</dbReference>
<dbReference type="Gene3D" id="3.60.150.10">
    <property type="entry name" value="Chorismate synthase AroC"/>
    <property type="match status" value="1"/>
</dbReference>
<keyword evidence="5 11" id="KW-0285">Flavoprotein</keyword>
<comment type="function">
    <text evidence="11">Catalyzes the anti-1,4-elimination of the C-3 phosphate and the C-6 proR hydrogen from 5-enolpyruvylshikimate-3-phosphate (EPSP) to yield chorismate, which is the branch point compound that serves as the starting substrate for the three terminal pathways of aromatic amino acid biosynthesis. This reaction introduces a second double bond into the aromatic ring system.</text>
</comment>
<dbReference type="GO" id="GO:0005829">
    <property type="term" value="C:cytosol"/>
    <property type="evidence" value="ECO:0007669"/>
    <property type="project" value="TreeGrafter"/>
</dbReference>
<dbReference type="GO" id="GO:0010181">
    <property type="term" value="F:FMN binding"/>
    <property type="evidence" value="ECO:0007669"/>
    <property type="project" value="TreeGrafter"/>
</dbReference>
<sequence>MSSIWGRNIKISVFGESHGPAIGVTIDGILPGIKLDMDYINKQMERRRPGKNRMSTSRNESDSVNIISGLFEGRTTGTPLCAIIKNSDKKSGDYRRTKNIFRPGHADYTGYVRYRGFNDYRGGGHFSGRLTAPIVFAGTVCRHILNQYGIKISSHIKSIKNINDKSFLQEEIDCNRMDRLINSEFPVIDQSVESGMKEIIYKAREEGDSVGGKIECIVTGISAGIGDPMFESVESVISHIMFSIPAVKGIEFGEGFMMSEKYGSECNDAIYADENGEIKLLTNRNGGINGGITNGMPILFTVAVKPTPSISKVQKSVNIETMDNEEISIKGRHDPCIVQRAIPVVESAAAIAVLDMLLEAEKIKGGMNYV</sequence>
<evidence type="ECO:0000256" key="3">
    <source>
        <dbReference type="ARBA" id="ARBA00013036"/>
    </source>
</evidence>
<dbReference type="UniPathway" id="UPA00053">
    <property type="reaction ID" value="UER00090"/>
</dbReference>
<dbReference type="InterPro" id="IPR020541">
    <property type="entry name" value="Chorismate_synthase_CS"/>
</dbReference>
<dbReference type="GO" id="GO:0009423">
    <property type="term" value="P:chorismate biosynthetic process"/>
    <property type="evidence" value="ECO:0007669"/>
    <property type="project" value="UniProtKB-UniRule"/>
</dbReference>
<dbReference type="GO" id="GO:0009073">
    <property type="term" value="P:aromatic amino acid family biosynthetic process"/>
    <property type="evidence" value="ECO:0007669"/>
    <property type="project" value="UniProtKB-KW"/>
</dbReference>
<dbReference type="AlphaFoldDB" id="A0A544QVR0"/>
<dbReference type="HAMAP" id="MF_00300">
    <property type="entry name" value="Chorismate_synth"/>
    <property type="match status" value="1"/>
</dbReference>
<feature type="binding site" evidence="11">
    <location>
        <begin position="305"/>
        <end position="309"/>
    </location>
    <ligand>
        <name>FMN</name>
        <dbReference type="ChEBI" id="CHEBI:58210"/>
    </ligand>
</feature>
<evidence type="ECO:0000256" key="9">
    <source>
        <dbReference type="ARBA" id="ARBA00023141"/>
    </source>
</evidence>
<keyword evidence="6 11" id="KW-0288">FMN</keyword>
<evidence type="ECO:0000313" key="12">
    <source>
        <dbReference type="EMBL" id="TQQ84774.1"/>
    </source>
</evidence>
<evidence type="ECO:0000256" key="8">
    <source>
        <dbReference type="ARBA" id="ARBA00022857"/>
    </source>
</evidence>
<keyword evidence="7 11" id="KW-0274">FAD</keyword>